<accession>A0AAN8FI07</accession>
<name>A0AAN8FI07_TRICO</name>
<evidence type="ECO:0000256" key="2">
    <source>
        <dbReference type="SAM" id="MobiDB-lite"/>
    </source>
</evidence>
<feature type="domain" description="C2H2-type" evidence="3">
    <location>
        <begin position="194"/>
        <end position="221"/>
    </location>
</feature>
<gene>
    <name evidence="4" type="ORF">GCK32_015560</name>
</gene>
<dbReference type="EMBL" id="WIXE01008672">
    <property type="protein sequence ID" value="KAK5979106.1"/>
    <property type="molecule type" value="Genomic_DNA"/>
</dbReference>
<dbReference type="SMART" id="SM00355">
    <property type="entry name" value="ZnF_C2H2"/>
    <property type="match status" value="3"/>
</dbReference>
<feature type="region of interest" description="Disordered" evidence="2">
    <location>
        <begin position="110"/>
        <end position="131"/>
    </location>
</feature>
<dbReference type="SUPFAM" id="SSF57667">
    <property type="entry name" value="beta-beta-alpha zinc fingers"/>
    <property type="match status" value="1"/>
</dbReference>
<evidence type="ECO:0000259" key="3">
    <source>
        <dbReference type="PROSITE" id="PS50157"/>
    </source>
</evidence>
<reference evidence="4 5" key="1">
    <citation type="submission" date="2019-10" db="EMBL/GenBank/DDBJ databases">
        <title>Assembly and Annotation for the nematode Trichostrongylus colubriformis.</title>
        <authorList>
            <person name="Martin J."/>
        </authorList>
    </citation>
    <scope>NUCLEOTIDE SEQUENCE [LARGE SCALE GENOMIC DNA]</scope>
    <source>
        <strain evidence="4">G859</strain>
        <tissue evidence="4">Whole worm</tissue>
    </source>
</reference>
<keyword evidence="1" id="KW-0862">Zinc</keyword>
<dbReference type="GO" id="GO:0008270">
    <property type="term" value="F:zinc ion binding"/>
    <property type="evidence" value="ECO:0007669"/>
    <property type="project" value="UniProtKB-KW"/>
</dbReference>
<feature type="compositionally biased region" description="Basic and acidic residues" evidence="2">
    <location>
        <begin position="114"/>
        <end position="128"/>
    </location>
</feature>
<dbReference type="PROSITE" id="PS00028">
    <property type="entry name" value="ZINC_FINGER_C2H2_1"/>
    <property type="match status" value="3"/>
</dbReference>
<evidence type="ECO:0000313" key="5">
    <source>
        <dbReference type="Proteomes" id="UP001331761"/>
    </source>
</evidence>
<evidence type="ECO:0000313" key="4">
    <source>
        <dbReference type="EMBL" id="KAK5979106.1"/>
    </source>
</evidence>
<dbReference type="Pfam" id="PF00096">
    <property type="entry name" value="zf-C2H2"/>
    <property type="match status" value="1"/>
</dbReference>
<dbReference type="Proteomes" id="UP001331761">
    <property type="component" value="Unassembled WGS sequence"/>
</dbReference>
<proteinExistence type="predicted"/>
<keyword evidence="1" id="KW-0479">Metal-binding</keyword>
<feature type="domain" description="C2H2-type" evidence="3">
    <location>
        <begin position="224"/>
        <end position="248"/>
    </location>
</feature>
<keyword evidence="1" id="KW-0863">Zinc-finger</keyword>
<dbReference type="InterPro" id="IPR036236">
    <property type="entry name" value="Znf_C2H2_sf"/>
</dbReference>
<comment type="caution">
    <text evidence="4">The sequence shown here is derived from an EMBL/GenBank/DDBJ whole genome shotgun (WGS) entry which is preliminary data.</text>
</comment>
<feature type="non-terminal residue" evidence="4">
    <location>
        <position position="1"/>
    </location>
</feature>
<dbReference type="PROSITE" id="PS50157">
    <property type="entry name" value="ZINC_FINGER_C2H2_2"/>
    <property type="match status" value="2"/>
</dbReference>
<organism evidence="4 5">
    <name type="scientific">Trichostrongylus colubriformis</name>
    <name type="common">Black scour worm</name>
    <dbReference type="NCBI Taxonomy" id="6319"/>
    <lineage>
        <taxon>Eukaryota</taxon>
        <taxon>Metazoa</taxon>
        <taxon>Ecdysozoa</taxon>
        <taxon>Nematoda</taxon>
        <taxon>Chromadorea</taxon>
        <taxon>Rhabditida</taxon>
        <taxon>Rhabditina</taxon>
        <taxon>Rhabditomorpha</taxon>
        <taxon>Strongyloidea</taxon>
        <taxon>Trichostrongylidae</taxon>
        <taxon>Trichostrongylus</taxon>
    </lineage>
</organism>
<dbReference type="AlphaFoldDB" id="A0AAN8FI07"/>
<dbReference type="Gene3D" id="3.30.160.60">
    <property type="entry name" value="Classic Zinc Finger"/>
    <property type="match status" value="1"/>
</dbReference>
<evidence type="ECO:0000256" key="1">
    <source>
        <dbReference type="PROSITE-ProRule" id="PRU00042"/>
    </source>
</evidence>
<protein>
    <submittedName>
        <fullName evidence="4">Zinc finger C2H2 type</fullName>
    </submittedName>
</protein>
<keyword evidence="5" id="KW-1185">Reference proteome</keyword>
<sequence>VMKMAVEIGANSLEECSSSSGGKTHVVSSFVEKEDIDAMLEMEQQLATIQVMKTEPDDMSHEDVNNEIRQESDHAAFNLERELNGEPVECKKFSETLLRVEQTCVEPDPIPTRMIEDRSTPSKAELKKQSASSKIKHSLLQRMAEGRDVDIDSTSAAALESDYKNTFCYLCRIDFSSSKGLYLHNVKVHSEGEVQCDVCYKPLKNRITLMKHKKLHLGAEDMHCLCTECGRPFKDKRALTAHVTYTKHMLVPQVTGSS</sequence>
<dbReference type="InterPro" id="IPR013087">
    <property type="entry name" value="Znf_C2H2_type"/>
</dbReference>